<dbReference type="Proteomes" id="UP000281431">
    <property type="component" value="Unassembled WGS sequence"/>
</dbReference>
<evidence type="ECO:0000256" key="1">
    <source>
        <dbReference type="SAM" id="MobiDB-lite"/>
    </source>
</evidence>
<comment type="caution">
    <text evidence="2">The sequence shown here is derived from an EMBL/GenBank/DDBJ whole genome shotgun (WGS) entry which is preliminary data.</text>
</comment>
<sequence>MASRRGRGFGAIQRTRTTVAAGSEPADGTTGGRDGSASDRLVAEPTLSVGTRIDARARGSPAGTAD</sequence>
<dbReference type="AlphaFoldDB" id="A0A3N6PN31"/>
<protein>
    <submittedName>
        <fullName evidence="2">Uncharacterized protein</fullName>
    </submittedName>
</protein>
<feature type="region of interest" description="Disordered" evidence="1">
    <location>
        <begin position="1"/>
        <end position="66"/>
    </location>
</feature>
<keyword evidence="3" id="KW-1185">Reference proteome</keyword>
<organism evidence="2 3">
    <name type="scientific">Natrarchaeobius chitinivorans</name>
    <dbReference type="NCBI Taxonomy" id="1679083"/>
    <lineage>
        <taxon>Archaea</taxon>
        <taxon>Methanobacteriati</taxon>
        <taxon>Methanobacteriota</taxon>
        <taxon>Stenosarchaea group</taxon>
        <taxon>Halobacteria</taxon>
        <taxon>Halobacteriales</taxon>
        <taxon>Natrialbaceae</taxon>
        <taxon>Natrarchaeobius</taxon>
    </lineage>
</organism>
<evidence type="ECO:0000313" key="3">
    <source>
        <dbReference type="Proteomes" id="UP000281431"/>
    </source>
</evidence>
<dbReference type="EMBL" id="REFZ01000006">
    <property type="protein sequence ID" value="RQH00486.1"/>
    <property type="molecule type" value="Genomic_DNA"/>
</dbReference>
<reference evidence="2 3" key="1">
    <citation type="submission" date="2018-10" db="EMBL/GenBank/DDBJ databases">
        <title>Natrarchaeobius chitinivorans gen. nov., sp. nov., and Natrarchaeobius haloalkaliphilus sp. nov., alkaliphilic, chitin-utilizing haloarchaea from hypersaline alkaline lakes.</title>
        <authorList>
            <person name="Sorokin D.Y."/>
            <person name="Elcheninov A.G."/>
            <person name="Kostrikina N.A."/>
            <person name="Bale N.J."/>
            <person name="Sinninghe Damste J.S."/>
            <person name="Khijniak T.V."/>
            <person name="Kublanov I.V."/>
            <person name="Toshchakov S.V."/>
        </authorList>
    </citation>
    <scope>NUCLEOTIDE SEQUENCE [LARGE SCALE GENOMIC DNA]</scope>
    <source>
        <strain evidence="2 3">AArcht7</strain>
    </source>
</reference>
<evidence type="ECO:0000313" key="2">
    <source>
        <dbReference type="EMBL" id="RQH00486.1"/>
    </source>
</evidence>
<proteinExistence type="predicted"/>
<name>A0A3N6PN31_NATCH</name>
<gene>
    <name evidence="2" type="ORF">EA472_11660</name>
</gene>
<accession>A0A3N6PN31</accession>